<organism evidence="3 4">
    <name type="scientific">Streptomyces noursei</name>
    <name type="common">Streptomyces albulus</name>
    <dbReference type="NCBI Taxonomy" id="1971"/>
    <lineage>
        <taxon>Bacteria</taxon>
        <taxon>Bacillati</taxon>
        <taxon>Actinomycetota</taxon>
        <taxon>Actinomycetes</taxon>
        <taxon>Kitasatosporales</taxon>
        <taxon>Streptomycetaceae</taxon>
        <taxon>Streptomyces</taxon>
    </lineage>
</organism>
<gene>
    <name evidence="3" type="ORF">AOB60_43090</name>
</gene>
<evidence type="ECO:0000313" key="3">
    <source>
        <dbReference type="EMBL" id="PNE35778.1"/>
    </source>
</evidence>
<dbReference type="RefSeq" id="WP_102927047.1">
    <property type="nucleotide sequence ID" value="NZ_LJSN01000007.1"/>
</dbReference>
<keyword evidence="4" id="KW-1185">Reference proteome</keyword>
<keyword evidence="2" id="KW-0812">Transmembrane</keyword>
<protein>
    <submittedName>
        <fullName evidence="3">Uncharacterized protein</fullName>
    </submittedName>
</protein>
<name>A0A2N8P427_STRNR</name>
<feature type="region of interest" description="Disordered" evidence="1">
    <location>
        <begin position="1"/>
        <end position="20"/>
    </location>
</feature>
<reference evidence="4" key="1">
    <citation type="submission" date="2015-09" db="EMBL/GenBank/DDBJ databases">
        <authorList>
            <person name="Graham D.E."/>
            <person name="Mahan K.M."/>
            <person name="Klingeman D.M."/>
            <person name="Fida T."/>
            <person name="Giannone R.J."/>
            <person name="Hettich R.L."/>
            <person name="Parry R.J."/>
            <person name="Spain J.C."/>
        </authorList>
    </citation>
    <scope>NUCLEOTIDE SEQUENCE [LARGE SCALE GENOMIC DNA]</scope>
    <source>
        <strain evidence="4">JCM 4701</strain>
    </source>
</reference>
<dbReference type="EMBL" id="LJSN01000007">
    <property type="protein sequence ID" value="PNE35778.1"/>
    <property type="molecule type" value="Genomic_DNA"/>
</dbReference>
<dbReference type="Proteomes" id="UP000236047">
    <property type="component" value="Unassembled WGS sequence"/>
</dbReference>
<feature type="compositionally biased region" description="Polar residues" evidence="1">
    <location>
        <begin position="1"/>
        <end position="12"/>
    </location>
</feature>
<comment type="caution">
    <text evidence="3">The sequence shown here is derived from an EMBL/GenBank/DDBJ whole genome shotgun (WGS) entry which is preliminary data.</text>
</comment>
<keyword evidence="2" id="KW-0472">Membrane</keyword>
<dbReference type="AlphaFoldDB" id="A0A2N8P427"/>
<sequence>MSSTNPTNPTVVPQQSPEEPAAPQRALWPLTVFNAVLVMLLIGAGILYVTWRHPSLGTPVQTAIAGVTVLVTVALALARHR</sequence>
<evidence type="ECO:0000313" key="4">
    <source>
        <dbReference type="Proteomes" id="UP000236047"/>
    </source>
</evidence>
<feature type="transmembrane region" description="Helical" evidence="2">
    <location>
        <begin position="60"/>
        <end position="78"/>
    </location>
</feature>
<keyword evidence="2" id="KW-1133">Transmembrane helix</keyword>
<proteinExistence type="predicted"/>
<evidence type="ECO:0000256" key="2">
    <source>
        <dbReference type="SAM" id="Phobius"/>
    </source>
</evidence>
<feature type="transmembrane region" description="Helical" evidence="2">
    <location>
        <begin position="26"/>
        <end position="48"/>
    </location>
</feature>
<accession>A0A2N8P427</accession>
<evidence type="ECO:0000256" key="1">
    <source>
        <dbReference type="SAM" id="MobiDB-lite"/>
    </source>
</evidence>